<dbReference type="Pfam" id="PF00650">
    <property type="entry name" value="CRAL_TRIO"/>
    <property type="match status" value="1"/>
</dbReference>
<keyword evidence="4" id="KW-1185">Reference proteome</keyword>
<proteinExistence type="predicted"/>
<dbReference type="SUPFAM" id="SSF52087">
    <property type="entry name" value="CRAL/TRIO domain"/>
    <property type="match status" value="1"/>
</dbReference>
<evidence type="ECO:0000313" key="3">
    <source>
        <dbReference type="EMBL" id="GBO39002.1"/>
    </source>
</evidence>
<name>A0A4Y2WPJ9_ARAVE</name>
<accession>A0A4Y2WPJ9</accession>
<dbReference type="Proteomes" id="UP000499080">
    <property type="component" value="Unassembled WGS sequence"/>
</dbReference>
<evidence type="ECO:0000313" key="2">
    <source>
        <dbReference type="EMBL" id="GBO39001.1"/>
    </source>
</evidence>
<sequence>MIYMQELRNPVTQLAGFNAIFDFSNTGLQHLKYCTPYNMYLLNHTSFEVMPVVYRRYHLINGNVIMNTLLTLVKPFMPSSIRKI</sequence>
<comment type="caution">
    <text evidence="2">The sequence shown here is derived from an EMBL/GenBank/DDBJ whole genome shotgun (WGS) entry which is preliminary data.</text>
</comment>
<dbReference type="EMBL" id="BGPR01063876">
    <property type="protein sequence ID" value="GBO39001.1"/>
    <property type="molecule type" value="Genomic_DNA"/>
</dbReference>
<dbReference type="InterPro" id="IPR036865">
    <property type="entry name" value="CRAL-TRIO_dom_sf"/>
</dbReference>
<dbReference type="Gene3D" id="3.40.525.10">
    <property type="entry name" value="CRAL-TRIO lipid binding domain"/>
    <property type="match status" value="1"/>
</dbReference>
<feature type="domain" description="CRAL-TRIO" evidence="1">
    <location>
        <begin position="5"/>
        <end position="83"/>
    </location>
</feature>
<dbReference type="EMBL" id="BGPR01063877">
    <property type="protein sequence ID" value="GBO39002.1"/>
    <property type="molecule type" value="Genomic_DNA"/>
</dbReference>
<organism evidence="2 4">
    <name type="scientific">Araneus ventricosus</name>
    <name type="common">Orbweaver spider</name>
    <name type="synonym">Epeira ventricosa</name>
    <dbReference type="NCBI Taxonomy" id="182803"/>
    <lineage>
        <taxon>Eukaryota</taxon>
        <taxon>Metazoa</taxon>
        <taxon>Ecdysozoa</taxon>
        <taxon>Arthropoda</taxon>
        <taxon>Chelicerata</taxon>
        <taxon>Arachnida</taxon>
        <taxon>Araneae</taxon>
        <taxon>Araneomorphae</taxon>
        <taxon>Entelegynae</taxon>
        <taxon>Araneoidea</taxon>
        <taxon>Araneidae</taxon>
        <taxon>Araneus</taxon>
    </lineage>
</organism>
<protein>
    <recommendedName>
        <fullName evidence="1">CRAL-TRIO domain-containing protein</fullName>
    </recommendedName>
</protein>
<feature type="non-terminal residue" evidence="2">
    <location>
        <position position="84"/>
    </location>
</feature>
<gene>
    <name evidence="2" type="ORF">AVEN_101588_1</name>
    <name evidence="3" type="ORF">AVEN_71056_1</name>
</gene>
<reference evidence="2 4" key="1">
    <citation type="journal article" date="2019" name="Sci. Rep.">
        <title>Orb-weaving spider Araneus ventricosus genome elucidates the spidroin gene catalogue.</title>
        <authorList>
            <person name="Kono N."/>
            <person name="Nakamura H."/>
            <person name="Ohtoshi R."/>
            <person name="Moran D.A.P."/>
            <person name="Shinohara A."/>
            <person name="Yoshida Y."/>
            <person name="Fujiwara M."/>
            <person name="Mori M."/>
            <person name="Tomita M."/>
            <person name="Arakawa K."/>
        </authorList>
    </citation>
    <scope>NUCLEOTIDE SEQUENCE [LARGE SCALE GENOMIC DNA]</scope>
</reference>
<dbReference type="OrthoDB" id="75724at2759"/>
<dbReference type="InterPro" id="IPR001251">
    <property type="entry name" value="CRAL-TRIO_dom"/>
</dbReference>
<evidence type="ECO:0000259" key="1">
    <source>
        <dbReference type="Pfam" id="PF00650"/>
    </source>
</evidence>
<evidence type="ECO:0000313" key="4">
    <source>
        <dbReference type="Proteomes" id="UP000499080"/>
    </source>
</evidence>
<dbReference type="AlphaFoldDB" id="A0A4Y2WPJ9"/>